<evidence type="ECO:0000313" key="5">
    <source>
        <dbReference type="Proteomes" id="UP000594042"/>
    </source>
</evidence>
<evidence type="ECO:0000313" key="4">
    <source>
        <dbReference type="EMBL" id="BCI62983.1"/>
    </source>
</evidence>
<dbReference type="InterPro" id="IPR032508">
    <property type="entry name" value="FecR_C"/>
</dbReference>
<dbReference type="KEGG" id="copr:Cop2CBH44_13360"/>
<dbReference type="PANTHER" id="PTHR30273:SF2">
    <property type="entry name" value="PROTEIN FECR"/>
    <property type="match status" value="1"/>
</dbReference>
<dbReference type="InterPro" id="IPR012373">
    <property type="entry name" value="Ferrdict_sens_TM"/>
</dbReference>
<dbReference type="GO" id="GO:0016989">
    <property type="term" value="F:sigma factor antagonist activity"/>
    <property type="evidence" value="ECO:0007669"/>
    <property type="project" value="TreeGrafter"/>
</dbReference>
<sequence length="326" mass="38142">MFNMEEQEKNILEKYIQGSINEMEYNELKQMVITGDEKKLLEMIDTCYHKDTNIYAMPLTAKDTLRNKIWQQIKKENFRKRIQKFAALAATILLPIFIFSTTYFYLQADKYKQKPNIITSNNGQKAEFTLPDGTSVHLNSGSKLSYNSEYNGSIREVILEGEAFFDVTPNKEKPFIVKTSVFNVEVLGTSFNVSIYNDENIAETTLIDGKVKLTLNNDQSQPIYLTPSQKFVYSKINKKGNIYLTDEEYELAWKNGILIFKAESLEEVFHKMERWYGVTIHYDKNNIVNDQFTGKFKALTIQEMMNILRMHYNLKYKIENNNIYII</sequence>
<keyword evidence="1" id="KW-0472">Membrane</keyword>
<dbReference type="Gene3D" id="3.55.50.30">
    <property type="match status" value="1"/>
</dbReference>
<evidence type="ECO:0000259" key="2">
    <source>
        <dbReference type="Pfam" id="PF04773"/>
    </source>
</evidence>
<dbReference type="Pfam" id="PF16344">
    <property type="entry name" value="FecR_C"/>
    <property type="match status" value="1"/>
</dbReference>
<keyword evidence="1" id="KW-0812">Transmembrane</keyword>
<evidence type="ECO:0000256" key="1">
    <source>
        <dbReference type="SAM" id="Phobius"/>
    </source>
</evidence>
<dbReference type="Gene3D" id="2.60.120.1440">
    <property type="match status" value="1"/>
</dbReference>
<feature type="domain" description="FecR protein" evidence="2">
    <location>
        <begin position="118"/>
        <end position="212"/>
    </location>
</feature>
<feature type="transmembrane region" description="Helical" evidence="1">
    <location>
        <begin position="85"/>
        <end position="106"/>
    </location>
</feature>
<reference evidence="5" key="1">
    <citation type="submission" date="2020-07" db="EMBL/GenBank/DDBJ databases">
        <title>Complete genome sequencing of Coprobacter sp. strain 2CBH44.</title>
        <authorList>
            <person name="Sakamoto M."/>
            <person name="Murakami T."/>
            <person name="Mori H."/>
        </authorList>
    </citation>
    <scope>NUCLEOTIDE SEQUENCE [LARGE SCALE GENOMIC DNA]</scope>
    <source>
        <strain evidence="5">2CBH44</strain>
    </source>
</reference>
<dbReference type="AlphaFoldDB" id="A0A7G1HVC2"/>
<name>A0A7G1HVC2_9BACT</name>
<accession>A0A7G1HVC2</accession>
<dbReference type="EMBL" id="AP023322">
    <property type="protein sequence ID" value="BCI62983.1"/>
    <property type="molecule type" value="Genomic_DNA"/>
</dbReference>
<proteinExistence type="predicted"/>
<organism evidence="4 5">
    <name type="scientific">Coprobacter secundus subsp. similis</name>
    <dbReference type="NCBI Taxonomy" id="2751153"/>
    <lineage>
        <taxon>Bacteria</taxon>
        <taxon>Pseudomonadati</taxon>
        <taxon>Bacteroidota</taxon>
        <taxon>Bacteroidia</taxon>
        <taxon>Bacteroidales</taxon>
        <taxon>Barnesiellaceae</taxon>
        <taxon>Coprobacter</taxon>
    </lineage>
</organism>
<dbReference type="FunFam" id="2.60.120.1440:FF:000001">
    <property type="entry name" value="Putative anti-sigma factor"/>
    <property type="match status" value="1"/>
</dbReference>
<dbReference type="InterPro" id="IPR006860">
    <property type="entry name" value="FecR"/>
</dbReference>
<protein>
    <submittedName>
        <fullName evidence="4">Anti-sigma factor</fullName>
    </submittedName>
</protein>
<dbReference type="PANTHER" id="PTHR30273">
    <property type="entry name" value="PERIPLASMIC SIGNAL SENSOR AND SIGMA FACTOR ACTIVATOR FECR-RELATED"/>
    <property type="match status" value="1"/>
</dbReference>
<gene>
    <name evidence="4" type="ORF">Cop2CBH44_13360</name>
</gene>
<evidence type="ECO:0000259" key="3">
    <source>
        <dbReference type="Pfam" id="PF16344"/>
    </source>
</evidence>
<keyword evidence="1" id="KW-1133">Transmembrane helix</keyword>
<dbReference type="PIRSF" id="PIRSF018266">
    <property type="entry name" value="FecR"/>
    <property type="match status" value="1"/>
</dbReference>
<dbReference type="Pfam" id="PF04773">
    <property type="entry name" value="FecR"/>
    <property type="match status" value="1"/>
</dbReference>
<keyword evidence="5" id="KW-1185">Reference proteome</keyword>
<feature type="domain" description="Protein FecR C-terminal" evidence="3">
    <location>
        <begin position="258"/>
        <end position="325"/>
    </location>
</feature>
<dbReference type="Proteomes" id="UP000594042">
    <property type="component" value="Chromosome"/>
</dbReference>